<feature type="region of interest" description="Disordered" evidence="1">
    <location>
        <begin position="57"/>
        <end position="89"/>
    </location>
</feature>
<feature type="compositionally biased region" description="Low complexity" evidence="1">
    <location>
        <begin position="114"/>
        <end position="125"/>
    </location>
</feature>
<proteinExistence type="predicted"/>
<reference evidence="2 3" key="1">
    <citation type="journal article" date="2024" name="IMA Fungus">
        <title>Apiospora arundinis, a panoply of carbohydrate-active enzymes and secondary metabolites.</title>
        <authorList>
            <person name="Sorensen T."/>
            <person name="Petersen C."/>
            <person name="Muurmann A.T."/>
            <person name="Christiansen J.V."/>
            <person name="Brundto M.L."/>
            <person name="Overgaard C.K."/>
            <person name="Boysen A.T."/>
            <person name="Wollenberg R.D."/>
            <person name="Larsen T.O."/>
            <person name="Sorensen J.L."/>
            <person name="Nielsen K.L."/>
            <person name="Sondergaard T.E."/>
        </authorList>
    </citation>
    <scope>NUCLEOTIDE SEQUENCE [LARGE SCALE GENOMIC DNA]</scope>
    <source>
        <strain evidence="2 3">AAU 773</strain>
    </source>
</reference>
<comment type="caution">
    <text evidence="2">The sequence shown here is derived from an EMBL/GenBank/DDBJ whole genome shotgun (WGS) entry which is preliminary data.</text>
</comment>
<evidence type="ECO:0000313" key="3">
    <source>
        <dbReference type="Proteomes" id="UP001390339"/>
    </source>
</evidence>
<feature type="compositionally biased region" description="Low complexity" evidence="1">
    <location>
        <begin position="20"/>
        <end position="40"/>
    </location>
</feature>
<dbReference type="Proteomes" id="UP001390339">
    <property type="component" value="Unassembled WGS sequence"/>
</dbReference>
<organism evidence="2 3">
    <name type="scientific">Apiospora arundinis</name>
    <dbReference type="NCBI Taxonomy" id="335852"/>
    <lineage>
        <taxon>Eukaryota</taxon>
        <taxon>Fungi</taxon>
        <taxon>Dikarya</taxon>
        <taxon>Ascomycota</taxon>
        <taxon>Pezizomycotina</taxon>
        <taxon>Sordariomycetes</taxon>
        <taxon>Xylariomycetidae</taxon>
        <taxon>Amphisphaeriales</taxon>
        <taxon>Apiosporaceae</taxon>
        <taxon>Apiospora</taxon>
    </lineage>
</organism>
<feature type="compositionally biased region" description="Low complexity" evidence="1">
    <location>
        <begin position="133"/>
        <end position="148"/>
    </location>
</feature>
<dbReference type="SUPFAM" id="SSF54427">
    <property type="entry name" value="NTF2-like"/>
    <property type="match status" value="1"/>
</dbReference>
<gene>
    <name evidence="2" type="ORF">PGQ11_012798</name>
</gene>
<dbReference type="Gene3D" id="3.10.450.50">
    <property type="match status" value="1"/>
</dbReference>
<protein>
    <submittedName>
        <fullName evidence="2">Nuclear transport factor 2 family protein</fullName>
    </submittedName>
</protein>
<evidence type="ECO:0000256" key="1">
    <source>
        <dbReference type="SAM" id="MobiDB-lite"/>
    </source>
</evidence>
<feature type="region of interest" description="Disordered" evidence="1">
    <location>
        <begin position="104"/>
        <end position="148"/>
    </location>
</feature>
<dbReference type="EMBL" id="JAPCWZ010000007">
    <property type="protein sequence ID" value="KAK8856886.1"/>
    <property type="molecule type" value="Genomic_DNA"/>
</dbReference>
<name>A0ABR2I3H2_9PEZI</name>
<keyword evidence="3" id="KW-1185">Reference proteome</keyword>
<sequence length="281" mass="30085">MPRSRFSIYGDASVIAAAPTQTTSSTSSIGRSSSSTTSSTAKYSLFPSDYHDYYSRRCSARPPLKTQPPRNKARAKEPRPISVTLPPRPASVSLPHIAMLLNKPLPDPTRKKAAAAPAAAAATTTGSSANGESSSPHTAAATASTTPPAFANSDDMLRWLYADLTRISQVAHPDIVLHRVHDHSHPLRGAAAAQQHEEGLVAAAGGTLVMDVDRVSANAHFGSVMGTLRARSTNKSRAIPDLAVPFCGVWRFDDRGRLAEHWENVAADADKVARWFEEARQ</sequence>
<evidence type="ECO:0000313" key="2">
    <source>
        <dbReference type="EMBL" id="KAK8856886.1"/>
    </source>
</evidence>
<feature type="region of interest" description="Disordered" evidence="1">
    <location>
        <begin position="17"/>
        <end position="42"/>
    </location>
</feature>
<dbReference type="InterPro" id="IPR032710">
    <property type="entry name" value="NTF2-like_dom_sf"/>
</dbReference>
<accession>A0ABR2I3H2</accession>